<dbReference type="InterPro" id="IPR008271">
    <property type="entry name" value="Ser/Thr_kinase_AS"/>
</dbReference>
<evidence type="ECO:0000256" key="2">
    <source>
        <dbReference type="ARBA" id="ARBA00022679"/>
    </source>
</evidence>
<sequence>MSRSAWSLSDYAVSKRLYKGSTSAVYKVHMLKREIEIQASLVHRHIARLYAAFMDELERVVLVQEYASQGDLFGILNRLGGRMAPEQVSDAVMRPFLEALVYLHSRGLCHRDIKPENILYNSEWKLKLADFGVAINIAEERAVTRAGTEGYMAPEVERCPLKSLPEENKDNPRIAYTTAVDVWAAGCLAYELLVGFPPVVKSVSGKEESSFVKHHMTAASLHFPASVPPQARAFVLAALAPSPEERPTAQQLLQHCWLQARPAPATVDGAAVVAAAQQASAVQAPRYAAPSVPATTVV</sequence>
<dbReference type="Pfam" id="PF00069">
    <property type="entry name" value="Pkinase"/>
    <property type="match status" value="1"/>
</dbReference>
<feature type="binding site" evidence="7">
    <location>
        <begin position="116"/>
        <end position="117"/>
    </location>
    <ligand>
        <name>ATP</name>
        <dbReference type="ChEBI" id="CHEBI:30616"/>
    </ligand>
</feature>
<name>A0A150H1K5_GONPE</name>
<comment type="caution">
    <text evidence="10">The sequence shown here is derived from an EMBL/GenBank/DDBJ whole genome shotgun (WGS) entry which is preliminary data.</text>
</comment>
<keyword evidence="4" id="KW-0418">Kinase</keyword>
<dbReference type="Gene3D" id="1.10.510.10">
    <property type="entry name" value="Transferase(Phosphotransferase) domain 1"/>
    <property type="match status" value="1"/>
</dbReference>
<feature type="active site" description="Proton acceptor" evidence="6">
    <location>
        <position position="112"/>
    </location>
</feature>
<keyword evidence="1" id="KW-0723">Serine/threonine-protein kinase</keyword>
<evidence type="ECO:0000259" key="9">
    <source>
        <dbReference type="PROSITE" id="PS50011"/>
    </source>
</evidence>
<protein>
    <recommendedName>
        <fullName evidence="9">Protein kinase domain-containing protein</fullName>
    </recommendedName>
</protein>
<keyword evidence="3 7" id="KW-0547">Nucleotide-binding</keyword>
<organism evidence="10 11">
    <name type="scientific">Gonium pectorale</name>
    <name type="common">Green alga</name>
    <dbReference type="NCBI Taxonomy" id="33097"/>
    <lineage>
        <taxon>Eukaryota</taxon>
        <taxon>Viridiplantae</taxon>
        <taxon>Chlorophyta</taxon>
        <taxon>core chlorophytes</taxon>
        <taxon>Chlorophyceae</taxon>
        <taxon>CS clade</taxon>
        <taxon>Chlamydomonadales</taxon>
        <taxon>Volvocaceae</taxon>
        <taxon>Gonium</taxon>
    </lineage>
</organism>
<reference evidence="11" key="1">
    <citation type="journal article" date="2016" name="Nat. Commun.">
        <title>The Gonium pectorale genome demonstrates co-option of cell cycle regulation during the evolution of multicellularity.</title>
        <authorList>
            <person name="Hanschen E.R."/>
            <person name="Marriage T.N."/>
            <person name="Ferris P.J."/>
            <person name="Hamaji T."/>
            <person name="Toyoda A."/>
            <person name="Fujiyama A."/>
            <person name="Neme R."/>
            <person name="Noguchi H."/>
            <person name="Minakuchi Y."/>
            <person name="Suzuki M."/>
            <person name="Kawai-Toyooka H."/>
            <person name="Smith D.R."/>
            <person name="Sparks H."/>
            <person name="Anderson J."/>
            <person name="Bakaric R."/>
            <person name="Luria V."/>
            <person name="Karger A."/>
            <person name="Kirschner M.W."/>
            <person name="Durand P.M."/>
            <person name="Michod R.E."/>
            <person name="Nozaki H."/>
            <person name="Olson B.J."/>
        </authorList>
    </citation>
    <scope>NUCLEOTIDE SEQUENCE [LARGE SCALE GENOMIC DNA]</scope>
    <source>
        <strain evidence="11">NIES-2863</strain>
    </source>
</reference>
<evidence type="ECO:0000256" key="6">
    <source>
        <dbReference type="PIRSR" id="PIRSR630616-1"/>
    </source>
</evidence>
<evidence type="ECO:0000256" key="5">
    <source>
        <dbReference type="ARBA" id="ARBA00022840"/>
    </source>
</evidence>
<proteinExistence type="predicted"/>
<dbReference type="PANTHER" id="PTHR24350">
    <property type="entry name" value="SERINE/THREONINE-PROTEIN KINASE IAL-RELATED"/>
    <property type="match status" value="1"/>
</dbReference>
<evidence type="ECO:0000256" key="1">
    <source>
        <dbReference type="ARBA" id="ARBA00022527"/>
    </source>
</evidence>
<dbReference type="InterPro" id="IPR011009">
    <property type="entry name" value="Kinase-like_dom_sf"/>
</dbReference>
<dbReference type="EMBL" id="LSYV01000003">
    <property type="protein sequence ID" value="KXZ55748.1"/>
    <property type="molecule type" value="Genomic_DNA"/>
</dbReference>
<feature type="binding site" evidence="7">
    <location>
        <position position="130"/>
    </location>
    <ligand>
        <name>ATP</name>
        <dbReference type="ChEBI" id="CHEBI:30616"/>
    </ligand>
</feature>
<feature type="domain" description="Protein kinase" evidence="9">
    <location>
        <begin position="1"/>
        <end position="258"/>
    </location>
</feature>
<dbReference type="SUPFAM" id="SSF56112">
    <property type="entry name" value="Protein kinase-like (PK-like)"/>
    <property type="match status" value="1"/>
</dbReference>
<dbReference type="STRING" id="33097.A0A150H1K5"/>
<accession>A0A150H1K5</accession>
<dbReference type="PROSITE" id="PS00108">
    <property type="entry name" value="PROTEIN_KINASE_ST"/>
    <property type="match status" value="1"/>
</dbReference>
<dbReference type="Proteomes" id="UP000075714">
    <property type="component" value="Unassembled WGS sequence"/>
</dbReference>
<dbReference type="InterPro" id="IPR000719">
    <property type="entry name" value="Prot_kinase_dom"/>
</dbReference>
<dbReference type="GO" id="GO:0004674">
    <property type="term" value="F:protein serine/threonine kinase activity"/>
    <property type="evidence" value="ECO:0007669"/>
    <property type="project" value="UniProtKB-KW"/>
</dbReference>
<dbReference type="PROSITE" id="PS50011">
    <property type="entry name" value="PROTEIN_KINASE_DOM"/>
    <property type="match status" value="1"/>
</dbReference>
<gene>
    <name evidence="10" type="ORF">GPECTOR_2g1298</name>
</gene>
<keyword evidence="5 7" id="KW-0067">ATP-binding</keyword>
<evidence type="ECO:0000256" key="4">
    <source>
        <dbReference type="ARBA" id="ARBA00022777"/>
    </source>
</evidence>
<evidence type="ECO:0000256" key="8">
    <source>
        <dbReference type="PIRSR" id="PIRSR630616-3"/>
    </source>
</evidence>
<feature type="cross-link" description="Glycyl lysine isopeptide (Lys-Gly) (interchain with G-Cter in SUMO2)" evidence="8">
    <location>
        <position position="114"/>
    </location>
</feature>
<dbReference type="PIRSF" id="PIRSF000654">
    <property type="entry name" value="Integrin-linked_kinase"/>
    <property type="match status" value="1"/>
</dbReference>
<dbReference type="GO" id="GO:0005524">
    <property type="term" value="F:ATP binding"/>
    <property type="evidence" value="ECO:0007669"/>
    <property type="project" value="UniProtKB-KW"/>
</dbReference>
<dbReference type="OrthoDB" id="377346at2759"/>
<evidence type="ECO:0000256" key="3">
    <source>
        <dbReference type="ARBA" id="ARBA00022741"/>
    </source>
</evidence>
<evidence type="ECO:0000313" key="10">
    <source>
        <dbReference type="EMBL" id="KXZ55748.1"/>
    </source>
</evidence>
<dbReference type="SMART" id="SM00220">
    <property type="entry name" value="S_TKc"/>
    <property type="match status" value="1"/>
</dbReference>
<evidence type="ECO:0000256" key="7">
    <source>
        <dbReference type="PIRSR" id="PIRSR630616-2"/>
    </source>
</evidence>
<feature type="binding site" evidence="7">
    <location>
        <begin position="65"/>
        <end position="67"/>
    </location>
    <ligand>
        <name>ATP</name>
        <dbReference type="ChEBI" id="CHEBI:30616"/>
    </ligand>
</feature>
<feature type="binding site" evidence="7">
    <location>
        <position position="15"/>
    </location>
    <ligand>
        <name>ATP</name>
        <dbReference type="ChEBI" id="CHEBI:30616"/>
    </ligand>
</feature>
<keyword evidence="2" id="KW-0808">Transferase</keyword>
<dbReference type="AlphaFoldDB" id="A0A150H1K5"/>
<evidence type="ECO:0000313" key="11">
    <source>
        <dbReference type="Proteomes" id="UP000075714"/>
    </source>
</evidence>
<keyword evidence="11" id="KW-1185">Reference proteome</keyword>
<dbReference type="InterPro" id="IPR030616">
    <property type="entry name" value="Aur-like"/>
</dbReference>